<dbReference type="NCBIfam" id="NF003992">
    <property type="entry name" value="PRK05472.2-1"/>
    <property type="match status" value="1"/>
</dbReference>
<keyword evidence="7" id="KW-1133">Transmembrane helix</keyword>
<evidence type="ECO:0000256" key="7">
    <source>
        <dbReference type="SAM" id="Phobius"/>
    </source>
</evidence>
<evidence type="ECO:0000256" key="6">
    <source>
        <dbReference type="ARBA" id="ARBA00023163"/>
    </source>
</evidence>
<dbReference type="PANTHER" id="PTHR35786">
    <property type="entry name" value="REDOX-SENSING TRANSCRIPTIONAL REPRESSOR REX"/>
    <property type="match status" value="1"/>
</dbReference>
<keyword evidence="3" id="KW-0805">Transcription regulation</keyword>
<dbReference type="InterPro" id="IPR009718">
    <property type="entry name" value="Rex_DNA-bd_C_dom"/>
</dbReference>
<evidence type="ECO:0000256" key="5">
    <source>
        <dbReference type="ARBA" id="ARBA00023125"/>
    </source>
</evidence>
<dbReference type="InterPro" id="IPR003781">
    <property type="entry name" value="CoA-bd"/>
</dbReference>
<dbReference type="Pfam" id="PF06971">
    <property type="entry name" value="Put_DNA-bind_N"/>
    <property type="match status" value="1"/>
</dbReference>
<dbReference type="SUPFAM" id="SSF51735">
    <property type="entry name" value="NAD(P)-binding Rossmann-fold domains"/>
    <property type="match status" value="1"/>
</dbReference>
<gene>
    <name evidence="9" type="ORF">METZ01_LOCUS403455</name>
</gene>
<keyword evidence="7" id="KW-0812">Transmembrane</keyword>
<accession>A0A382VXI7</accession>
<dbReference type="InterPro" id="IPR022876">
    <property type="entry name" value="Tscrpt_rep_Rex"/>
</dbReference>
<dbReference type="Pfam" id="PF02629">
    <property type="entry name" value="CoA_binding"/>
    <property type="match status" value="1"/>
</dbReference>
<dbReference type="GO" id="GO:0003677">
    <property type="term" value="F:DNA binding"/>
    <property type="evidence" value="ECO:0007669"/>
    <property type="project" value="UniProtKB-KW"/>
</dbReference>
<dbReference type="InterPro" id="IPR036390">
    <property type="entry name" value="WH_DNA-bd_sf"/>
</dbReference>
<evidence type="ECO:0000256" key="4">
    <source>
        <dbReference type="ARBA" id="ARBA00023027"/>
    </source>
</evidence>
<dbReference type="GO" id="GO:0045892">
    <property type="term" value="P:negative regulation of DNA-templated transcription"/>
    <property type="evidence" value="ECO:0007669"/>
    <property type="project" value="InterPro"/>
</dbReference>
<dbReference type="InterPro" id="IPR036388">
    <property type="entry name" value="WH-like_DNA-bd_sf"/>
</dbReference>
<dbReference type="Gene3D" id="1.10.10.10">
    <property type="entry name" value="Winged helix-like DNA-binding domain superfamily/Winged helix DNA-binding domain"/>
    <property type="match status" value="1"/>
</dbReference>
<dbReference type="PANTHER" id="PTHR35786:SF1">
    <property type="entry name" value="REDOX-SENSING TRANSCRIPTIONAL REPRESSOR REX 1"/>
    <property type="match status" value="1"/>
</dbReference>
<feature type="non-terminal residue" evidence="9">
    <location>
        <position position="1"/>
    </location>
</feature>
<feature type="transmembrane region" description="Helical" evidence="7">
    <location>
        <begin position="6"/>
        <end position="28"/>
    </location>
</feature>
<evidence type="ECO:0000313" key="9">
    <source>
        <dbReference type="EMBL" id="SVD50601.1"/>
    </source>
</evidence>
<dbReference type="NCBIfam" id="NF003993">
    <property type="entry name" value="PRK05472.2-2"/>
    <property type="match status" value="1"/>
</dbReference>
<dbReference type="EMBL" id="UINC01155004">
    <property type="protein sequence ID" value="SVD50601.1"/>
    <property type="molecule type" value="Genomic_DNA"/>
</dbReference>
<keyword evidence="2" id="KW-0678">Repressor</keyword>
<dbReference type="NCBIfam" id="NF003996">
    <property type="entry name" value="PRK05472.2-5"/>
    <property type="match status" value="1"/>
</dbReference>
<dbReference type="Gene3D" id="3.40.50.720">
    <property type="entry name" value="NAD(P)-binding Rossmann-like Domain"/>
    <property type="match status" value="1"/>
</dbReference>
<evidence type="ECO:0000256" key="1">
    <source>
        <dbReference type="ARBA" id="ARBA00022490"/>
    </source>
</evidence>
<dbReference type="NCBIfam" id="NF003995">
    <property type="entry name" value="PRK05472.2-4"/>
    <property type="match status" value="1"/>
</dbReference>
<dbReference type="NCBIfam" id="NF003994">
    <property type="entry name" value="PRK05472.2-3"/>
    <property type="match status" value="1"/>
</dbReference>
<evidence type="ECO:0000259" key="8">
    <source>
        <dbReference type="SMART" id="SM00881"/>
    </source>
</evidence>
<sequence>PIDGLGGIVVTILNSLTGFVYLLTIKFVPVVEVYMPQKKSDPTQRPEIPRKTVYRLSIYIRCLQRLLDNGIKMVSSDALAGAAGVKSPQLRKDLTYFGQFGTRGLGYNVEQLIQMITDLLGTNHLQPVVLVGVGNLGTALLSYRGFEKEGFGVVAAFDVVVDEKRNMRIKQPIHHMDQLVGFITEKVVRMAILCVPPEEAQEVANQLVEAGVTGIMNFAPTVLQVPDEVMVNNVNLAIELENLSYFVQQ</sequence>
<dbReference type="SMART" id="SM00881">
    <property type="entry name" value="CoA_binding"/>
    <property type="match status" value="1"/>
</dbReference>
<keyword evidence="4" id="KW-0520">NAD</keyword>
<feature type="domain" description="CoA-binding" evidence="8">
    <location>
        <begin position="121"/>
        <end position="222"/>
    </location>
</feature>
<keyword evidence="1" id="KW-0963">Cytoplasm</keyword>
<dbReference type="NCBIfam" id="NF003989">
    <property type="entry name" value="PRK05472.1-3"/>
    <property type="match status" value="1"/>
</dbReference>
<dbReference type="AlphaFoldDB" id="A0A382VXI7"/>
<dbReference type="InterPro" id="IPR036291">
    <property type="entry name" value="NAD(P)-bd_dom_sf"/>
</dbReference>
<dbReference type="SUPFAM" id="SSF46785">
    <property type="entry name" value="Winged helix' DNA-binding domain"/>
    <property type="match status" value="1"/>
</dbReference>
<evidence type="ECO:0000256" key="2">
    <source>
        <dbReference type="ARBA" id="ARBA00022491"/>
    </source>
</evidence>
<reference evidence="9" key="1">
    <citation type="submission" date="2018-05" db="EMBL/GenBank/DDBJ databases">
        <authorList>
            <person name="Lanie J.A."/>
            <person name="Ng W.-L."/>
            <person name="Kazmierczak K.M."/>
            <person name="Andrzejewski T.M."/>
            <person name="Davidsen T.M."/>
            <person name="Wayne K.J."/>
            <person name="Tettelin H."/>
            <person name="Glass J.I."/>
            <person name="Rusch D."/>
            <person name="Podicherti R."/>
            <person name="Tsui H.-C.T."/>
            <person name="Winkler M.E."/>
        </authorList>
    </citation>
    <scope>NUCLEOTIDE SEQUENCE</scope>
</reference>
<dbReference type="GO" id="GO:0051775">
    <property type="term" value="P:response to redox state"/>
    <property type="evidence" value="ECO:0007669"/>
    <property type="project" value="InterPro"/>
</dbReference>
<dbReference type="HAMAP" id="MF_01131">
    <property type="entry name" value="Rex"/>
    <property type="match status" value="1"/>
</dbReference>
<name>A0A382VXI7_9ZZZZ</name>
<keyword evidence="6" id="KW-0804">Transcription</keyword>
<proteinExistence type="inferred from homology"/>
<evidence type="ECO:0000256" key="3">
    <source>
        <dbReference type="ARBA" id="ARBA00023015"/>
    </source>
</evidence>
<organism evidence="9">
    <name type="scientific">marine metagenome</name>
    <dbReference type="NCBI Taxonomy" id="408172"/>
    <lineage>
        <taxon>unclassified sequences</taxon>
        <taxon>metagenomes</taxon>
        <taxon>ecological metagenomes</taxon>
    </lineage>
</organism>
<keyword evidence="5" id="KW-0238">DNA-binding</keyword>
<keyword evidence="7" id="KW-0472">Membrane</keyword>
<dbReference type="InterPro" id="IPR058236">
    <property type="entry name" value="Rex_actinobacterial-type"/>
</dbReference>
<protein>
    <recommendedName>
        <fullName evidence="8">CoA-binding domain-containing protein</fullName>
    </recommendedName>
</protein>